<dbReference type="InterPro" id="IPR020550">
    <property type="entry name" value="Inositol_monophosphatase_CS"/>
</dbReference>
<evidence type="ECO:0000256" key="1">
    <source>
        <dbReference type="ARBA" id="ARBA00001033"/>
    </source>
</evidence>
<dbReference type="EC" id="3.1.3.25" evidence="8"/>
<dbReference type="CDD" id="cd01639">
    <property type="entry name" value="IMPase"/>
    <property type="match status" value="1"/>
</dbReference>
<evidence type="ECO:0000256" key="8">
    <source>
        <dbReference type="RuleBase" id="RU364068"/>
    </source>
</evidence>
<dbReference type="InterPro" id="IPR020552">
    <property type="entry name" value="Inositol_monoPase_Li-sen"/>
</dbReference>
<organism evidence="9 10">
    <name type="scientific">Fragariocoptes setiger</name>
    <dbReference type="NCBI Taxonomy" id="1670756"/>
    <lineage>
        <taxon>Eukaryota</taxon>
        <taxon>Metazoa</taxon>
        <taxon>Ecdysozoa</taxon>
        <taxon>Arthropoda</taxon>
        <taxon>Chelicerata</taxon>
        <taxon>Arachnida</taxon>
        <taxon>Acari</taxon>
        <taxon>Acariformes</taxon>
        <taxon>Trombidiformes</taxon>
        <taxon>Prostigmata</taxon>
        <taxon>Eupodina</taxon>
        <taxon>Eriophyoidea</taxon>
        <taxon>Phytoptidae</taxon>
        <taxon>Fragariocoptes</taxon>
    </lineage>
</organism>
<feature type="non-terminal residue" evidence="9">
    <location>
        <position position="1"/>
    </location>
</feature>
<keyword evidence="6 8" id="KW-0378">Hydrolase</keyword>
<comment type="catalytic activity">
    <reaction evidence="1 8">
        <text>a myo-inositol phosphate + H2O = myo-inositol + phosphate</text>
        <dbReference type="Rhea" id="RHEA:24056"/>
        <dbReference type="ChEBI" id="CHEBI:15377"/>
        <dbReference type="ChEBI" id="CHEBI:17268"/>
        <dbReference type="ChEBI" id="CHEBI:43474"/>
        <dbReference type="ChEBI" id="CHEBI:84139"/>
        <dbReference type="EC" id="3.1.3.25"/>
    </reaction>
</comment>
<keyword evidence="5 8" id="KW-0479">Metal-binding</keyword>
<comment type="similarity">
    <text evidence="4 8">Belongs to the inositol monophosphatase superfamily.</text>
</comment>
<dbReference type="PROSITE" id="PS00629">
    <property type="entry name" value="IMP_1"/>
    <property type="match status" value="1"/>
</dbReference>
<comment type="caution">
    <text evidence="9">The sequence shown here is derived from an EMBL/GenBank/DDBJ whole genome shotgun (WGS) entry which is preliminary data.</text>
</comment>
<dbReference type="EMBL" id="JAIFTH010000432">
    <property type="protein sequence ID" value="KAG9509531.1"/>
    <property type="molecule type" value="Genomic_DNA"/>
</dbReference>
<dbReference type="PROSITE" id="PS00630">
    <property type="entry name" value="IMP_2"/>
    <property type="match status" value="1"/>
</dbReference>
<dbReference type="InterPro" id="IPR000760">
    <property type="entry name" value="Inositol_monophosphatase-like"/>
</dbReference>
<dbReference type="Gene3D" id="3.30.540.10">
    <property type="entry name" value="Fructose-1,6-Bisphosphatase, subunit A, domain 1"/>
    <property type="match status" value="1"/>
</dbReference>
<dbReference type="PANTHER" id="PTHR20854">
    <property type="entry name" value="INOSITOL MONOPHOSPHATASE"/>
    <property type="match status" value="1"/>
</dbReference>
<protein>
    <recommendedName>
        <fullName evidence="8">Inositol-1-monophosphatase</fullName>
        <ecNumber evidence="8">3.1.3.25</ecNumber>
    </recommendedName>
</protein>
<dbReference type="InterPro" id="IPR020583">
    <property type="entry name" value="Inositol_monoP_metal-BS"/>
</dbReference>
<reference evidence="9 10" key="1">
    <citation type="submission" date="2020-10" db="EMBL/GenBank/DDBJ databases">
        <authorList>
            <person name="Klimov P.B."/>
            <person name="Dyachkov S.M."/>
            <person name="Chetverikov P.E."/>
        </authorList>
    </citation>
    <scope>NUCLEOTIDE SEQUENCE [LARGE SCALE GENOMIC DNA]</scope>
    <source>
        <strain evidence="9">BMOC 18-1129-001#AD2665</strain>
        <tissue evidence="9">Entire mites</tissue>
    </source>
</reference>
<comment type="pathway">
    <text evidence="3 8">Polyol metabolism; myo-inositol biosynthesis; myo-inositol from D-glucose 6-phosphate: step 2/2.</text>
</comment>
<keyword evidence="10" id="KW-1185">Reference proteome</keyword>
<dbReference type="PRINTS" id="PR00378">
    <property type="entry name" value="LIIMPHPHTASE"/>
</dbReference>
<dbReference type="Proteomes" id="UP000825002">
    <property type="component" value="Unassembled WGS sequence"/>
</dbReference>
<evidence type="ECO:0000256" key="6">
    <source>
        <dbReference type="ARBA" id="ARBA00022801"/>
    </source>
</evidence>
<evidence type="ECO:0000313" key="9">
    <source>
        <dbReference type="EMBL" id="KAG9509531.1"/>
    </source>
</evidence>
<dbReference type="Pfam" id="PF00459">
    <property type="entry name" value="Inositol_P"/>
    <property type="match status" value="1"/>
</dbReference>
<accession>A0ABQ7S825</accession>
<keyword evidence="7 8" id="KW-0460">Magnesium</keyword>
<evidence type="ECO:0000256" key="3">
    <source>
        <dbReference type="ARBA" id="ARBA00005152"/>
    </source>
</evidence>
<evidence type="ECO:0000256" key="5">
    <source>
        <dbReference type="ARBA" id="ARBA00022723"/>
    </source>
</evidence>
<name>A0ABQ7S825_9ACAR</name>
<sequence length="276" mass="30458">MAESLEEFESFAIELAREAGKIINDASGVTSSKSIETKQSYADLVTETDKGVESFLFEELRKRFPSHKFIGEENVAEQEKREFTEEPTWIIDPVDGTLNFVHTLPFVAVCIGLAIKKECVVGVVYCPFLDHLYHARKGAGAFLNGTKLQVRPSASLKESLICTELGNDRDDKKRDAVFKNLQAIGWQCHGIRMMGSAALNICAVASGQVNLYYEWGLHCWDMAAALVILTEAGGCVFDPTGGKFDLFSRKILASSSEKLAVELSKALVVQLDLPRD</sequence>
<evidence type="ECO:0000256" key="2">
    <source>
        <dbReference type="ARBA" id="ARBA00001946"/>
    </source>
</evidence>
<evidence type="ECO:0000256" key="7">
    <source>
        <dbReference type="ARBA" id="ARBA00022842"/>
    </source>
</evidence>
<comment type="cofactor">
    <cofactor evidence="2 8">
        <name>Mg(2+)</name>
        <dbReference type="ChEBI" id="CHEBI:18420"/>
    </cofactor>
</comment>
<dbReference type="PRINTS" id="PR00377">
    <property type="entry name" value="IMPHPHTASES"/>
</dbReference>
<dbReference type="InterPro" id="IPR033942">
    <property type="entry name" value="IMPase"/>
</dbReference>
<dbReference type="Gene3D" id="3.40.190.80">
    <property type="match status" value="1"/>
</dbReference>
<proteinExistence type="inferred from homology"/>
<evidence type="ECO:0000313" key="10">
    <source>
        <dbReference type="Proteomes" id="UP000825002"/>
    </source>
</evidence>
<dbReference type="SUPFAM" id="SSF56655">
    <property type="entry name" value="Carbohydrate phosphatase"/>
    <property type="match status" value="1"/>
</dbReference>
<evidence type="ECO:0000256" key="4">
    <source>
        <dbReference type="ARBA" id="ARBA00009759"/>
    </source>
</evidence>
<gene>
    <name evidence="9" type="primary">Impa1</name>
    <name evidence="9" type="ORF">GZH46_01947</name>
</gene>
<dbReference type="PANTHER" id="PTHR20854:SF4">
    <property type="entry name" value="INOSITOL-1-MONOPHOSPHATASE-RELATED"/>
    <property type="match status" value="1"/>
</dbReference>